<keyword evidence="2" id="KW-0808">Transferase</keyword>
<evidence type="ECO:0000256" key="1">
    <source>
        <dbReference type="ARBA" id="ARBA00022603"/>
    </source>
</evidence>
<dbReference type="AlphaFoldDB" id="A0A0D2Y2T8"/>
<sequence>MSVYRAGNTYWWTFYPVEERLSSGFDTNISDVFLVDVGGGRGHDLLSFSNSIKPPGRLILQDLPEVIADVTDKSVFETQKHDFFTPQPVQHARAYFLHSILHDWSVEHGVQILKNLKPALKPGYSKVLINEIVLSEENLSVPATSMDMMMLGHIGEACERTEETFRAIVADAGLEVVDVYFNAASPESVIEVMLPCSDSALEESKLTEI</sequence>
<keyword evidence="1" id="KW-0489">Methyltransferase</keyword>
<organism evidence="5 6">
    <name type="scientific">Fusarium oxysporum (strain Fo5176)</name>
    <name type="common">Fusarium vascular wilt</name>
    <dbReference type="NCBI Taxonomy" id="660025"/>
    <lineage>
        <taxon>Eukaryota</taxon>
        <taxon>Fungi</taxon>
        <taxon>Dikarya</taxon>
        <taxon>Ascomycota</taxon>
        <taxon>Pezizomycotina</taxon>
        <taxon>Sordariomycetes</taxon>
        <taxon>Hypocreomycetidae</taxon>
        <taxon>Hypocreales</taxon>
        <taxon>Nectriaceae</taxon>
        <taxon>Fusarium</taxon>
        <taxon>Fusarium oxysporum species complex</taxon>
    </lineage>
</organism>
<dbReference type="PANTHER" id="PTHR43712">
    <property type="entry name" value="PUTATIVE (AFU_ORTHOLOGUE AFUA_4G14580)-RELATED"/>
    <property type="match status" value="1"/>
</dbReference>
<dbReference type="EnsemblFungi" id="FOXG_10587T0">
    <property type="protein sequence ID" value="FOXG_10587P0"/>
    <property type="gene ID" value="FOXG_10587"/>
</dbReference>
<dbReference type="PANTHER" id="PTHR43712:SF17">
    <property type="entry name" value="O-METHYLTRANSFERASE"/>
    <property type="match status" value="1"/>
</dbReference>
<feature type="domain" description="O-methyltransferase C-terminal" evidence="4">
    <location>
        <begin position="34"/>
        <end position="174"/>
    </location>
</feature>
<evidence type="ECO:0000256" key="2">
    <source>
        <dbReference type="ARBA" id="ARBA00022679"/>
    </source>
</evidence>
<dbReference type="Pfam" id="PF00891">
    <property type="entry name" value="Methyltransf_2"/>
    <property type="match status" value="1"/>
</dbReference>
<evidence type="ECO:0000256" key="3">
    <source>
        <dbReference type="ARBA" id="ARBA00022691"/>
    </source>
</evidence>
<proteinExistence type="predicted"/>
<keyword evidence="3" id="KW-0949">S-adenosyl-L-methionine</keyword>
<dbReference type="Proteomes" id="UP000002489">
    <property type="component" value="Unassembled WGS sequence"/>
</dbReference>
<dbReference type="GO" id="GO:0032259">
    <property type="term" value="P:methylation"/>
    <property type="evidence" value="ECO:0007669"/>
    <property type="project" value="UniProtKB-KW"/>
</dbReference>
<dbReference type="InterPro" id="IPR001077">
    <property type="entry name" value="COMT_C"/>
</dbReference>
<protein>
    <recommendedName>
        <fullName evidence="4">O-methyltransferase C-terminal domain-containing protein</fullName>
    </recommendedName>
</protein>
<evidence type="ECO:0000313" key="5">
    <source>
        <dbReference type="EnsemblFungi" id="FOXG_10587P0"/>
    </source>
</evidence>
<evidence type="ECO:0000259" key="4">
    <source>
        <dbReference type="Pfam" id="PF00891"/>
    </source>
</evidence>
<evidence type="ECO:0000313" key="6">
    <source>
        <dbReference type="Proteomes" id="UP000002489"/>
    </source>
</evidence>
<reference evidence="5" key="2">
    <citation type="submission" date="2025-08" db="UniProtKB">
        <authorList>
            <consortium name="EnsemblFungi"/>
        </authorList>
    </citation>
    <scope>IDENTIFICATION</scope>
    <source>
        <strain evidence="5">4287 / CBS 123668 / FGSC 9935 / NRRL 34936</strain>
    </source>
</reference>
<dbReference type="PROSITE" id="PS51683">
    <property type="entry name" value="SAM_OMT_II"/>
    <property type="match status" value="1"/>
</dbReference>
<dbReference type="GO" id="GO:0008171">
    <property type="term" value="F:O-methyltransferase activity"/>
    <property type="evidence" value="ECO:0007669"/>
    <property type="project" value="InterPro"/>
</dbReference>
<accession>A0A0D2Y2T8</accession>
<dbReference type="InterPro" id="IPR029063">
    <property type="entry name" value="SAM-dependent_MTases_sf"/>
</dbReference>
<dbReference type="InterPro" id="IPR016461">
    <property type="entry name" value="COMT-like"/>
</dbReference>
<reference evidence="6" key="1">
    <citation type="journal article" date="2012" name="Mol. Plant Microbe Interact.">
        <title>A highly conserved effector in Fusarium oxysporum is required for full virulence on Arabidopsis.</title>
        <authorList>
            <person name="Thatcher L.F."/>
            <person name="Gardiner D.M."/>
            <person name="Kazan K."/>
            <person name="Manners J."/>
        </authorList>
    </citation>
    <scope>NUCLEOTIDE SEQUENCE [LARGE SCALE GENOMIC DNA]</scope>
    <source>
        <strain evidence="6">Fo5176</strain>
    </source>
</reference>
<name>A0A0D2Y2T8_FUSOF</name>
<dbReference type="SUPFAM" id="SSF53335">
    <property type="entry name" value="S-adenosyl-L-methionine-dependent methyltransferases"/>
    <property type="match status" value="1"/>
</dbReference>
<dbReference type="Gene3D" id="3.40.50.150">
    <property type="entry name" value="Vaccinia Virus protein VP39"/>
    <property type="match status" value="1"/>
</dbReference>